<feature type="compositionally biased region" description="Basic and acidic residues" evidence="2">
    <location>
        <begin position="52"/>
        <end position="66"/>
    </location>
</feature>
<protein>
    <submittedName>
        <fullName evidence="4">Uncharacterized protein</fullName>
    </submittedName>
</protein>
<evidence type="ECO:0000256" key="3">
    <source>
        <dbReference type="SAM" id="Phobius"/>
    </source>
</evidence>
<sequence length="211" mass="23080">MNARFLLTGLRYSAFAYCIVGSYALLPSFALAGVPALLQFAEQYQGNNSQAAEEKAPTVEKGEGTKKTPVKKNAAQQKAPANTLRWQTKEAELQRERIANLQLKQQLLALQKKVDDQSAAAPPTAKVLVPDLNELGRLAQGLRQALAITPTEQQAVANLTHAQQDLDTITAREQKTRLDNKALKTQVTTLQAQLVATTAQAEKMPRPPPMR</sequence>
<proteinExistence type="predicted"/>
<dbReference type="EMBL" id="UGYN01000002">
    <property type="protein sequence ID" value="SUI75539.1"/>
    <property type="molecule type" value="Genomic_DNA"/>
</dbReference>
<reference evidence="4 5" key="1">
    <citation type="submission" date="2018-06" db="EMBL/GenBank/DDBJ databases">
        <authorList>
            <consortium name="Pathogen Informatics"/>
            <person name="Doyle S."/>
        </authorList>
    </citation>
    <scope>NUCLEOTIDE SEQUENCE [LARGE SCALE GENOMIC DNA]</scope>
    <source>
        <strain evidence="4 5">NCTC11544</strain>
    </source>
</reference>
<evidence type="ECO:0000313" key="4">
    <source>
        <dbReference type="EMBL" id="SUI75539.1"/>
    </source>
</evidence>
<evidence type="ECO:0000256" key="2">
    <source>
        <dbReference type="SAM" id="MobiDB-lite"/>
    </source>
</evidence>
<accession>A0A380A6W9</accession>
<feature type="compositionally biased region" description="Low complexity" evidence="2">
    <location>
        <begin position="71"/>
        <end position="82"/>
    </location>
</feature>
<dbReference type="AlphaFoldDB" id="A0A380A6W9"/>
<keyword evidence="3" id="KW-1133">Transmembrane helix</keyword>
<dbReference type="Proteomes" id="UP000255529">
    <property type="component" value="Unassembled WGS sequence"/>
</dbReference>
<name>A0A380A6W9_9GAMM</name>
<feature type="coiled-coil region" evidence="1">
    <location>
        <begin position="93"/>
        <end position="120"/>
    </location>
</feature>
<evidence type="ECO:0000256" key="1">
    <source>
        <dbReference type="SAM" id="Coils"/>
    </source>
</evidence>
<feature type="region of interest" description="Disordered" evidence="2">
    <location>
        <begin position="49"/>
        <end position="82"/>
    </location>
</feature>
<evidence type="ECO:0000313" key="5">
    <source>
        <dbReference type="Proteomes" id="UP000255529"/>
    </source>
</evidence>
<keyword evidence="3" id="KW-0812">Transmembrane</keyword>
<feature type="transmembrane region" description="Helical" evidence="3">
    <location>
        <begin position="12"/>
        <end position="38"/>
    </location>
</feature>
<gene>
    <name evidence="4" type="ORF">NCTC11544_03622</name>
</gene>
<keyword evidence="3" id="KW-0472">Membrane</keyword>
<organism evidence="4 5">
    <name type="scientific">Serratia quinivorans</name>
    <dbReference type="NCBI Taxonomy" id="137545"/>
    <lineage>
        <taxon>Bacteria</taxon>
        <taxon>Pseudomonadati</taxon>
        <taxon>Pseudomonadota</taxon>
        <taxon>Gammaproteobacteria</taxon>
        <taxon>Enterobacterales</taxon>
        <taxon>Yersiniaceae</taxon>
        <taxon>Serratia</taxon>
    </lineage>
</organism>
<keyword evidence="1" id="KW-0175">Coiled coil</keyword>